<evidence type="ECO:0000256" key="4">
    <source>
        <dbReference type="ARBA" id="ARBA00022618"/>
    </source>
</evidence>
<feature type="repeat" description="WD" evidence="12">
    <location>
        <begin position="330"/>
        <end position="371"/>
    </location>
</feature>
<comment type="similarity">
    <text evidence="11">Belongs to the WD repeat LIS1/nudF family.</text>
</comment>
<protein>
    <recommendedName>
        <fullName evidence="11">Lissencephaly-1 homolog</fullName>
    </recommendedName>
</protein>
<feature type="domain" description="PAC1-like LisH-like dimerisation" evidence="13">
    <location>
        <begin position="5"/>
        <end position="39"/>
    </location>
</feature>
<comment type="function">
    <text evidence="11">Positively regulates the activity of the minus-end directed microtubule motor protein dynein. May enhance dynein-mediated microtubule sliding by targeting dynein to the microtubule plus end. Required for several dynein- and microtubule-dependent processes.</text>
</comment>
<dbReference type="GO" id="GO:0051012">
    <property type="term" value="P:microtubule sliding"/>
    <property type="evidence" value="ECO:0007669"/>
    <property type="project" value="UniProtKB-UniRule"/>
</dbReference>
<dbReference type="PROSITE" id="PS50294">
    <property type="entry name" value="WD_REPEATS_REGION"/>
    <property type="match status" value="6"/>
</dbReference>
<dbReference type="OrthoDB" id="674604at2759"/>
<feature type="repeat" description="WD" evidence="12">
    <location>
        <begin position="187"/>
        <end position="228"/>
    </location>
</feature>
<reference evidence="14 15" key="1">
    <citation type="submission" date="2020-08" db="EMBL/GenBank/DDBJ databases">
        <authorList>
            <person name="Hejnol A."/>
        </authorList>
    </citation>
    <scope>NUCLEOTIDE SEQUENCE [LARGE SCALE GENOMIC DNA]</scope>
</reference>
<dbReference type="InterPro" id="IPR006594">
    <property type="entry name" value="LisH"/>
</dbReference>
<dbReference type="EMBL" id="CAJFCJ010000031">
    <property type="protein sequence ID" value="CAD5126025.1"/>
    <property type="molecule type" value="Genomic_DNA"/>
</dbReference>
<dbReference type="GO" id="GO:0070840">
    <property type="term" value="F:dynein complex binding"/>
    <property type="evidence" value="ECO:0007669"/>
    <property type="project" value="UniProtKB-UniRule"/>
</dbReference>
<evidence type="ECO:0000256" key="12">
    <source>
        <dbReference type="PROSITE-ProRule" id="PRU00221"/>
    </source>
</evidence>
<dbReference type="InterPro" id="IPR017252">
    <property type="entry name" value="Dynein_regulator_LIS1"/>
</dbReference>
<dbReference type="InterPro" id="IPR036322">
    <property type="entry name" value="WD40_repeat_dom_sf"/>
</dbReference>
<feature type="repeat" description="WD" evidence="12">
    <location>
        <begin position="372"/>
        <end position="406"/>
    </location>
</feature>
<evidence type="ECO:0000256" key="10">
    <source>
        <dbReference type="ARBA" id="ARBA00023306"/>
    </source>
</evidence>
<keyword evidence="6" id="KW-0677">Repeat</keyword>
<keyword evidence="1 11" id="KW-0813">Transport</keyword>
<feature type="repeat" description="WD" evidence="12">
    <location>
        <begin position="297"/>
        <end position="329"/>
    </location>
</feature>
<dbReference type="InterPro" id="IPR020472">
    <property type="entry name" value="WD40_PAC1"/>
</dbReference>
<dbReference type="HAMAP" id="MF_03141">
    <property type="entry name" value="lis1"/>
    <property type="match status" value="1"/>
</dbReference>
<dbReference type="AlphaFoldDB" id="A0A7I8WCX0"/>
<dbReference type="SMART" id="SM00667">
    <property type="entry name" value="LisH"/>
    <property type="match status" value="1"/>
</dbReference>
<proteinExistence type="inferred from homology"/>
<dbReference type="GO" id="GO:0005813">
    <property type="term" value="C:centrosome"/>
    <property type="evidence" value="ECO:0007669"/>
    <property type="project" value="UniProtKB-SubCell"/>
</dbReference>
<name>A0A7I8WCX0_9ANNE</name>
<evidence type="ECO:0000256" key="3">
    <source>
        <dbReference type="ARBA" id="ARBA00022574"/>
    </source>
</evidence>
<comment type="subcellular location">
    <subcellularLocation>
        <location evidence="11">Cytoplasm</location>
        <location evidence="11">Cytoskeleton</location>
    </subcellularLocation>
    <subcellularLocation>
        <location evidence="11">Cytoplasm</location>
        <location evidence="11">Cytoskeleton</location>
        <location evidence="11">Microtubule organizing center</location>
        <location evidence="11">Centrosome</location>
    </subcellularLocation>
    <text evidence="11">Localizes to the plus end of microtubules and to the centrosome.</text>
</comment>
<dbReference type="InterPro" id="IPR001680">
    <property type="entry name" value="WD40_rpt"/>
</dbReference>
<gene>
    <name evidence="14" type="ORF">DGYR_LOCUS13313</name>
</gene>
<dbReference type="Pfam" id="PF00400">
    <property type="entry name" value="WD40"/>
    <property type="match status" value="7"/>
</dbReference>
<keyword evidence="2 11" id="KW-0963">Cytoplasm</keyword>
<dbReference type="PRINTS" id="PR00320">
    <property type="entry name" value="GPROTEINBRPT"/>
</dbReference>
<dbReference type="InterPro" id="IPR056795">
    <property type="entry name" value="PAC1-like_LisH-like_dom"/>
</dbReference>
<dbReference type="GO" id="GO:1990234">
    <property type="term" value="C:transferase complex"/>
    <property type="evidence" value="ECO:0007669"/>
    <property type="project" value="UniProtKB-ARBA"/>
</dbReference>
<dbReference type="GO" id="GO:0000132">
    <property type="term" value="P:establishment of mitotic spindle orientation"/>
    <property type="evidence" value="ECO:0007669"/>
    <property type="project" value="UniProtKB-UniRule"/>
</dbReference>
<keyword evidence="9 11" id="KW-0206">Cytoskeleton</keyword>
<keyword evidence="4 11" id="KW-0132">Cell division</keyword>
<keyword evidence="15" id="KW-1185">Reference proteome</keyword>
<dbReference type="SUPFAM" id="SSF50978">
    <property type="entry name" value="WD40 repeat-like"/>
    <property type="match status" value="1"/>
</dbReference>
<feature type="repeat" description="WD" evidence="12">
    <location>
        <begin position="229"/>
        <end position="260"/>
    </location>
</feature>
<dbReference type="GO" id="GO:0005737">
    <property type="term" value="C:cytoplasm"/>
    <property type="evidence" value="ECO:0007669"/>
    <property type="project" value="UniProtKB-UniRule"/>
</dbReference>
<feature type="repeat" description="WD" evidence="12">
    <location>
        <begin position="103"/>
        <end position="144"/>
    </location>
</feature>
<dbReference type="PROSITE" id="PS50082">
    <property type="entry name" value="WD_REPEATS_2"/>
    <property type="match status" value="7"/>
</dbReference>
<dbReference type="PROSITE" id="PS00678">
    <property type="entry name" value="WD_REPEATS_1"/>
    <property type="match status" value="2"/>
</dbReference>
<feature type="repeat" description="WD" evidence="12">
    <location>
        <begin position="145"/>
        <end position="186"/>
    </location>
</feature>
<dbReference type="GO" id="GO:0051301">
    <property type="term" value="P:cell division"/>
    <property type="evidence" value="ECO:0007669"/>
    <property type="project" value="UniProtKB-KW"/>
</dbReference>
<evidence type="ECO:0000256" key="1">
    <source>
        <dbReference type="ARBA" id="ARBA00022448"/>
    </source>
</evidence>
<keyword evidence="7 11" id="KW-0498">Mitosis</keyword>
<dbReference type="Gene3D" id="2.130.10.10">
    <property type="entry name" value="YVTN repeat-like/Quinoprotein amine dehydrogenase"/>
    <property type="match status" value="1"/>
</dbReference>
<evidence type="ECO:0000256" key="6">
    <source>
        <dbReference type="ARBA" id="ARBA00022737"/>
    </source>
</evidence>
<dbReference type="InterPro" id="IPR037190">
    <property type="entry name" value="LIS1_N"/>
</dbReference>
<dbReference type="Pfam" id="PF24951">
    <property type="entry name" value="LisH_PAC1"/>
    <property type="match status" value="1"/>
</dbReference>
<dbReference type="PANTHER" id="PTHR22847">
    <property type="entry name" value="WD40 REPEAT PROTEIN"/>
    <property type="match status" value="1"/>
</dbReference>
<evidence type="ECO:0000313" key="14">
    <source>
        <dbReference type="EMBL" id="CAD5126025.1"/>
    </source>
</evidence>
<comment type="caution">
    <text evidence="14">The sequence shown here is derived from an EMBL/GenBank/DDBJ whole genome shotgun (WGS) entry which is preliminary data.</text>
</comment>
<keyword evidence="10 11" id="KW-0131">Cell cycle</keyword>
<dbReference type="PANTHER" id="PTHR22847:SF637">
    <property type="entry name" value="WD REPEAT DOMAIN 5B"/>
    <property type="match status" value="1"/>
</dbReference>
<sequence>MGLSQRQREELHKAIASYFHENGLLESLEAFQKETNMQELDNEKKFTGLLEKKWISVLRLQKKVMDLENRLSEAEKEMTGGLPTKEKRQPAEWIPRPPFLYSLTGHRAPITRVIFHPVYSVIVSASEDATIKIWDYDSGRCERTLKGHTDAVQDIAFDPQGKILASCSADLSIKLWDFVGHECIRTLHGHEHNVSSVAFMPRGDMLISASRDKTIKMWQLDTGHNVFTYFGHTDWVRMVRISDDGSMLASCSSDQTVRIWVVGQKGCKSELRDHQHVVECVAWAPSVSNPSISEGAALSSDKNGRYVASGSRDKLIKIWDVNSGACVITLVGHDNWVRGIVFHPGGRYLLSACDDKTLRVWLLKSKMNIKTLDAHTHFCTSLDFHPSNPFIATGSVDETVKVWECR</sequence>
<dbReference type="PIRSF" id="PIRSF037647">
    <property type="entry name" value="Dynein_regulator_Lis1"/>
    <property type="match status" value="1"/>
</dbReference>
<dbReference type="InterPro" id="IPR015943">
    <property type="entry name" value="WD40/YVTN_repeat-like_dom_sf"/>
</dbReference>
<evidence type="ECO:0000259" key="13">
    <source>
        <dbReference type="Pfam" id="PF24951"/>
    </source>
</evidence>
<keyword evidence="3 12" id="KW-0853">WD repeat</keyword>
<evidence type="ECO:0000256" key="9">
    <source>
        <dbReference type="ARBA" id="ARBA00023212"/>
    </source>
</evidence>
<accession>A0A7I8WCX0</accession>
<dbReference type="FunFam" id="1.20.960.30:FF:000002">
    <property type="entry name" value="Platelet-activating factor acetylhydrolase ib"/>
    <property type="match status" value="1"/>
</dbReference>
<organism evidence="14 15">
    <name type="scientific">Dimorphilus gyrociliatus</name>
    <dbReference type="NCBI Taxonomy" id="2664684"/>
    <lineage>
        <taxon>Eukaryota</taxon>
        <taxon>Metazoa</taxon>
        <taxon>Spiralia</taxon>
        <taxon>Lophotrochozoa</taxon>
        <taxon>Annelida</taxon>
        <taxon>Polychaeta</taxon>
        <taxon>Polychaeta incertae sedis</taxon>
        <taxon>Dinophilidae</taxon>
        <taxon>Dimorphilus</taxon>
    </lineage>
</organism>
<dbReference type="SUPFAM" id="SSF109925">
    <property type="entry name" value="Lissencephaly-1 protein (Lis-1, PAF-AH alpha) N-terminal domain"/>
    <property type="match status" value="1"/>
</dbReference>
<comment type="domain">
    <text evidence="11">Dimerization mediated by the LisH domain may be required to activate dynein.</text>
</comment>
<evidence type="ECO:0000313" key="15">
    <source>
        <dbReference type="Proteomes" id="UP000549394"/>
    </source>
</evidence>
<dbReference type="SMART" id="SM00320">
    <property type="entry name" value="WD40"/>
    <property type="match status" value="7"/>
</dbReference>
<dbReference type="GO" id="GO:0005874">
    <property type="term" value="C:microtubule"/>
    <property type="evidence" value="ECO:0007669"/>
    <property type="project" value="UniProtKB-KW"/>
</dbReference>
<keyword evidence="5 11" id="KW-0493">Microtubule</keyword>
<dbReference type="CDD" id="cd00200">
    <property type="entry name" value="WD40"/>
    <property type="match status" value="1"/>
</dbReference>
<keyword evidence="8 11" id="KW-0175">Coiled coil</keyword>
<dbReference type="Gene3D" id="1.20.960.30">
    <property type="match status" value="1"/>
</dbReference>
<evidence type="ECO:0000256" key="11">
    <source>
        <dbReference type="HAMAP-Rule" id="MF_03141"/>
    </source>
</evidence>
<dbReference type="PROSITE" id="PS50896">
    <property type="entry name" value="LISH"/>
    <property type="match status" value="1"/>
</dbReference>
<dbReference type="Proteomes" id="UP000549394">
    <property type="component" value="Unassembled WGS sequence"/>
</dbReference>
<dbReference type="InterPro" id="IPR019775">
    <property type="entry name" value="WD40_repeat_CS"/>
</dbReference>
<dbReference type="GO" id="GO:0005875">
    <property type="term" value="C:microtubule associated complex"/>
    <property type="evidence" value="ECO:0007669"/>
    <property type="project" value="UniProtKB-UniRule"/>
</dbReference>
<evidence type="ECO:0000256" key="2">
    <source>
        <dbReference type="ARBA" id="ARBA00022490"/>
    </source>
</evidence>
<evidence type="ECO:0000256" key="7">
    <source>
        <dbReference type="ARBA" id="ARBA00022776"/>
    </source>
</evidence>
<evidence type="ECO:0000256" key="5">
    <source>
        <dbReference type="ARBA" id="ARBA00022701"/>
    </source>
</evidence>
<evidence type="ECO:0000256" key="8">
    <source>
        <dbReference type="ARBA" id="ARBA00023054"/>
    </source>
</evidence>